<name>A0A9P5ZW52_PLEER</name>
<keyword evidence="1" id="KW-0812">Transmembrane</keyword>
<sequence>MGFNCFFMVVQSSSSNSRHAGILGVANFEDFFVGIFVIAVAVDRRQMTFMAHRLLGQNFPLANELDIFFLIVRRQTIYARVIAAVPFPKDGDSTKDGISGGWTTSETSLSNTIWVSKAKLIEDINQHPLYGLAKQVQQVVEPVIQDNPEERFKVIMWCMPFV</sequence>
<reference evidence="2" key="1">
    <citation type="submission" date="2020-11" db="EMBL/GenBank/DDBJ databases">
        <authorList>
            <consortium name="DOE Joint Genome Institute"/>
            <person name="Ahrendt S."/>
            <person name="Riley R."/>
            <person name="Andreopoulos W."/>
            <person name="Labutti K."/>
            <person name="Pangilinan J."/>
            <person name="Ruiz-Duenas F.J."/>
            <person name="Barrasa J.M."/>
            <person name="Sanchez-Garcia M."/>
            <person name="Camarero S."/>
            <person name="Miyauchi S."/>
            <person name="Serrano A."/>
            <person name="Linde D."/>
            <person name="Babiker R."/>
            <person name="Drula E."/>
            <person name="Ayuso-Fernandez I."/>
            <person name="Pacheco R."/>
            <person name="Padilla G."/>
            <person name="Ferreira P."/>
            <person name="Barriuso J."/>
            <person name="Kellner H."/>
            <person name="Castanera R."/>
            <person name="Alfaro M."/>
            <person name="Ramirez L."/>
            <person name="Pisabarro A.G."/>
            <person name="Kuo A."/>
            <person name="Tritt A."/>
            <person name="Lipzen A."/>
            <person name="He G."/>
            <person name="Yan M."/>
            <person name="Ng V."/>
            <person name="Cullen D."/>
            <person name="Martin F."/>
            <person name="Rosso M.-N."/>
            <person name="Henrissat B."/>
            <person name="Hibbett D."/>
            <person name="Martinez A.T."/>
            <person name="Grigoriev I.V."/>
        </authorList>
    </citation>
    <scope>NUCLEOTIDE SEQUENCE</scope>
    <source>
        <strain evidence="2">ATCC 90797</strain>
    </source>
</reference>
<proteinExistence type="predicted"/>
<comment type="caution">
    <text evidence="2">The sequence shown here is derived from an EMBL/GenBank/DDBJ whole genome shotgun (WGS) entry which is preliminary data.</text>
</comment>
<feature type="transmembrane region" description="Helical" evidence="1">
    <location>
        <begin position="20"/>
        <end position="42"/>
    </location>
</feature>
<evidence type="ECO:0000256" key="1">
    <source>
        <dbReference type="SAM" id="Phobius"/>
    </source>
</evidence>
<gene>
    <name evidence="2" type="ORF">BDN71DRAFT_1431882</name>
</gene>
<dbReference type="AlphaFoldDB" id="A0A9P5ZW52"/>
<protein>
    <submittedName>
        <fullName evidence="2">Uncharacterized protein</fullName>
    </submittedName>
</protein>
<dbReference type="Proteomes" id="UP000807025">
    <property type="component" value="Unassembled WGS sequence"/>
</dbReference>
<evidence type="ECO:0000313" key="3">
    <source>
        <dbReference type="Proteomes" id="UP000807025"/>
    </source>
</evidence>
<dbReference type="EMBL" id="MU154575">
    <property type="protein sequence ID" value="KAF9494248.1"/>
    <property type="molecule type" value="Genomic_DNA"/>
</dbReference>
<keyword evidence="1" id="KW-1133">Transmembrane helix</keyword>
<evidence type="ECO:0000313" key="2">
    <source>
        <dbReference type="EMBL" id="KAF9494248.1"/>
    </source>
</evidence>
<keyword evidence="1" id="KW-0472">Membrane</keyword>
<keyword evidence="3" id="KW-1185">Reference proteome</keyword>
<accession>A0A9P5ZW52</accession>
<organism evidence="2 3">
    <name type="scientific">Pleurotus eryngii</name>
    <name type="common">Boletus of the steppes</name>
    <dbReference type="NCBI Taxonomy" id="5323"/>
    <lineage>
        <taxon>Eukaryota</taxon>
        <taxon>Fungi</taxon>
        <taxon>Dikarya</taxon>
        <taxon>Basidiomycota</taxon>
        <taxon>Agaricomycotina</taxon>
        <taxon>Agaricomycetes</taxon>
        <taxon>Agaricomycetidae</taxon>
        <taxon>Agaricales</taxon>
        <taxon>Pleurotineae</taxon>
        <taxon>Pleurotaceae</taxon>
        <taxon>Pleurotus</taxon>
    </lineage>
</organism>